<evidence type="ECO:0000313" key="6">
    <source>
        <dbReference type="Proteomes" id="UP000504610"/>
    </source>
</evidence>
<evidence type="ECO:0000256" key="1">
    <source>
        <dbReference type="ARBA" id="ARBA00022884"/>
    </source>
</evidence>
<sequence>MLTTRSLSRQCSRTCKWSLSSLLQSDSSRNLVLTSSPVTSNVMMLQPGSYNEVDSCSLMRQVFKGWSRAMSTQRGRSMRSKVESRMRKESGKTLREIRRAKKLKKKLMTDEERLIYNLKRAKKKVALLLQKLKKYDLPELPSPVHDPELFTPEQTQAFKKIGFKNKNYVPVGVRGVFGGVVQNMHMHWKFHETVQVCCDNFPKEKIKEMATMIARLSGGVVINIHNVKTIIMFRGRNYRQPKNLIPVNTLTKRKALFKARFEQALESQKLNIKKTEQQLRRMGVNPEDPVAMASIQRVASTFFNAIDKKEGSPYVFHGDKRSERGTGVVNTGETEPGDEDSDQEELDRFIAEIEEAADKEWEEEEAAEQEESGRIRYWNREEFAGRSRGPEMRSSYGDSSHGFRRNERDTRSQRRSNDSDDDDSDQLDSEDDDDEIPKRFDRPRSNTRRQGQDFVRRRSHDPRPRVKSDEDVLSDLDNTMWDSGEEEEDAPPANYISSSDEEDEDENRTVSASKQPRFSNNNSSRDGINSSKTKSGKQRDEDWDSD</sequence>
<dbReference type="RefSeq" id="XP_018478189.1">
    <property type="nucleotide sequence ID" value="XM_018622687.2"/>
</dbReference>
<dbReference type="PANTHER" id="PTHR31426:SF4">
    <property type="entry name" value="CRM-DOMAIN CONTAINING FACTOR CFM9, MITOCHONDRIAL"/>
    <property type="match status" value="1"/>
</dbReference>
<dbReference type="AlphaFoldDB" id="A0A6J0N1B1"/>
<dbReference type="Pfam" id="PF01985">
    <property type="entry name" value="CRS1_YhbY"/>
    <property type="match status" value="1"/>
</dbReference>
<dbReference type="InterPro" id="IPR035920">
    <property type="entry name" value="YhbY-like_sf"/>
</dbReference>
<feature type="compositionally biased region" description="Acidic residues" evidence="4">
    <location>
        <begin position="419"/>
        <end position="435"/>
    </location>
</feature>
<dbReference type="PROSITE" id="PS51295">
    <property type="entry name" value="CRM"/>
    <property type="match status" value="1"/>
</dbReference>
<dbReference type="GO" id="GO:0003723">
    <property type="term" value="F:RNA binding"/>
    <property type="evidence" value="ECO:0007669"/>
    <property type="project" value="UniProtKB-UniRule"/>
</dbReference>
<dbReference type="Proteomes" id="UP000504610">
    <property type="component" value="Chromosome 4"/>
</dbReference>
<proteinExistence type="predicted"/>
<feature type="region of interest" description="Disordered" evidence="4">
    <location>
        <begin position="386"/>
        <end position="546"/>
    </location>
</feature>
<feature type="compositionally biased region" description="Acidic residues" evidence="4">
    <location>
        <begin position="335"/>
        <end position="344"/>
    </location>
</feature>
<keyword evidence="3" id="KW-0175">Coiled coil</keyword>
<evidence type="ECO:0000313" key="7">
    <source>
        <dbReference type="RefSeq" id="XP_018478189.1"/>
    </source>
</evidence>
<evidence type="ECO:0000256" key="3">
    <source>
        <dbReference type="SAM" id="Coils"/>
    </source>
</evidence>
<feature type="region of interest" description="Disordered" evidence="4">
    <location>
        <begin position="313"/>
        <end position="344"/>
    </location>
</feature>
<feature type="compositionally biased region" description="Basic and acidic residues" evidence="4">
    <location>
        <begin position="436"/>
        <end position="470"/>
    </location>
</feature>
<accession>A0A6J0N1B1</accession>
<keyword evidence="1 2" id="KW-0694">RNA-binding</keyword>
<dbReference type="InterPro" id="IPR040286">
    <property type="entry name" value="At3g25440-like"/>
</dbReference>
<reference evidence="6" key="1">
    <citation type="journal article" date="2019" name="Database">
        <title>The radish genome database (RadishGD): an integrated information resource for radish genomics.</title>
        <authorList>
            <person name="Yu H.J."/>
            <person name="Baek S."/>
            <person name="Lee Y.J."/>
            <person name="Cho A."/>
            <person name="Mun J.H."/>
        </authorList>
    </citation>
    <scope>NUCLEOTIDE SEQUENCE [LARGE SCALE GENOMIC DNA]</scope>
    <source>
        <strain evidence="6">cv. WK10039</strain>
    </source>
</reference>
<dbReference type="Gene3D" id="3.30.110.60">
    <property type="entry name" value="YhbY-like"/>
    <property type="match status" value="1"/>
</dbReference>
<feature type="compositionally biased region" description="Basic and acidic residues" evidence="4">
    <location>
        <begin position="404"/>
        <end position="418"/>
    </location>
</feature>
<dbReference type="SUPFAM" id="SSF75471">
    <property type="entry name" value="YhbY-like"/>
    <property type="match status" value="1"/>
</dbReference>
<name>A0A6J0N1B1_RAPSA</name>
<feature type="coiled-coil region" evidence="3">
    <location>
        <begin position="258"/>
        <end position="285"/>
    </location>
</feature>
<dbReference type="SMART" id="SM01103">
    <property type="entry name" value="CRS1_YhbY"/>
    <property type="match status" value="1"/>
</dbReference>
<feature type="domain" description="CRM" evidence="5">
    <location>
        <begin position="148"/>
        <end position="245"/>
    </location>
</feature>
<organism evidence="6 7">
    <name type="scientific">Raphanus sativus</name>
    <name type="common">Radish</name>
    <name type="synonym">Raphanus raphanistrum var. sativus</name>
    <dbReference type="NCBI Taxonomy" id="3726"/>
    <lineage>
        <taxon>Eukaryota</taxon>
        <taxon>Viridiplantae</taxon>
        <taxon>Streptophyta</taxon>
        <taxon>Embryophyta</taxon>
        <taxon>Tracheophyta</taxon>
        <taxon>Spermatophyta</taxon>
        <taxon>Magnoliopsida</taxon>
        <taxon>eudicotyledons</taxon>
        <taxon>Gunneridae</taxon>
        <taxon>Pentapetalae</taxon>
        <taxon>rosids</taxon>
        <taxon>malvids</taxon>
        <taxon>Brassicales</taxon>
        <taxon>Brassicaceae</taxon>
        <taxon>Brassiceae</taxon>
        <taxon>Raphanus</taxon>
    </lineage>
</organism>
<evidence type="ECO:0000256" key="4">
    <source>
        <dbReference type="SAM" id="MobiDB-lite"/>
    </source>
</evidence>
<dbReference type="OrthoDB" id="1915442at2759"/>
<dbReference type="KEGG" id="rsz:108849171"/>
<dbReference type="InterPro" id="IPR001890">
    <property type="entry name" value="RNA-binding_CRM"/>
</dbReference>
<reference evidence="7" key="2">
    <citation type="submission" date="2025-08" db="UniProtKB">
        <authorList>
            <consortium name="RefSeq"/>
        </authorList>
    </citation>
    <scope>IDENTIFICATION</scope>
    <source>
        <tissue evidence="7">Leaf</tissue>
    </source>
</reference>
<evidence type="ECO:0000259" key="5">
    <source>
        <dbReference type="PROSITE" id="PS51295"/>
    </source>
</evidence>
<feature type="compositionally biased region" description="Polar residues" evidence="4">
    <location>
        <begin position="509"/>
        <end position="533"/>
    </location>
</feature>
<evidence type="ECO:0000256" key="2">
    <source>
        <dbReference type="PROSITE-ProRule" id="PRU00626"/>
    </source>
</evidence>
<dbReference type="PANTHER" id="PTHR31426">
    <property type="entry name" value="GROUP II INTRON SPLICING FACTOR CRS1-LIKE"/>
    <property type="match status" value="1"/>
</dbReference>
<dbReference type="GeneID" id="108849171"/>
<gene>
    <name evidence="7" type="primary">LOC108849171</name>
</gene>
<protein>
    <submittedName>
        <fullName evidence="7">CRM-domain containing factor CFM9, mitochondrial</fullName>
    </submittedName>
</protein>
<feature type="compositionally biased region" description="Basic and acidic residues" evidence="4">
    <location>
        <begin position="313"/>
        <end position="324"/>
    </location>
</feature>
<keyword evidence="6" id="KW-1185">Reference proteome</keyword>